<dbReference type="Pfam" id="PF23598">
    <property type="entry name" value="LRR_14"/>
    <property type="match status" value="1"/>
</dbReference>
<comment type="caution">
    <text evidence="4">The sequence shown here is derived from an EMBL/GenBank/DDBJ whole genome shotgun (WGS) entry which is preliminary data.</text>
</comment>
<keyword evidence="5" id="KW-1185">Reference proteome</keyword>
<organism evidence="4 5">
    <name type="scientific">Coilia grayii</name>
    <name type="common">Gray's grenadier anchovy</name>
    <dbReference type="NCBI Taxonomy" id="363190"/>
    <lineage>
        <taxon>Eukaryota</taxon>
        <taxon>Metazoa</taxon>
        <taxon>Chordata</taxon>
        <taxon>Craniata</taxon>
        <taxon>Vertebrata</taxon>
        <taxon>Euteleostomi</taxon>
        <taxon>Actinopterygii</taxon>
        <taxon>Neopterygii</taxon>
        <taxon>Teleostei</taxon>
        <taxon>Clupei</taxon>
        <taxon>Clupeiformes</taxon>
        <taxon>Clupeoidei</taxon>
        <taxon>Engraulidae</taxon>
        <taxon>Coilinae</taxon>
        <taxon>Coilia</taxon>
    </lineage>
</organism>
<protein>
    <recommendedName>
        <fullName evidence="3">Disease resistance R13L4/SHOC-2-like LRR domain-containing protein</fullName>
    </recommendedName>
</protein>
<dbReference type="PANTHER" id="PTHR48051">
    <property type="match status" value="1"/>
</dbReference>
<dbReference type="EMBL" id="JBHFQA010000018">
    <property type="protein sequence ID" value="KAL2083088.1"/>
    <property type="molecule type" value="Genomic_DNA"/>
</dbReference>
<evidence type="ECO:0000259" key="3">
    <source>
        <dbReference type="Pfam" id="PF23598"/>
    </source>
</evidence>
<dbReference type="Gene3D" id="3.80.10.10">
    <property type="entry name" value="Ribonuclease Inhibitor"/>
    <property type="match status" value="1"/>
</dbReference>
<dbReference type="SUPFAM" id="SSF52058">
    <property type="entry name" value="L domain-like"/>
    <property type="match status" value="1"/>
</dbReference>
<dbReference type="PRINTS" id="PR00019">
    <property type="entry name" value="LEURICHRPT"/>
</dbReference>
<evidence type="ECO:0000313" key="5">
    <source>
        <dbReference type="Proteomes" id="UP001591681"/>
    </source>
</evidence>
<dbReference type="SMART" id="SM00369">
    <property type="entry name" value="LRR_TYP"/>
    <property type="match status" value="6"/>
</dbReference>
<name>A0ABD1JAQ9_9TELE</name>
<dbReference type="AlphaFoldDB" id="A0ABD1JAQ9"/>
<feature type="domain" description="Disease resistance R13L4/SHOC-2-like LRR" evidence="3">
    <location>
        <begin position="28"/>
        <end position="126"/>
    </location>
</feature>
<dbReference type="PANTHER" id="PTHR48051:SF42">
    <property type="entry name" value="LEUCINE-RICH REPEAT-CONTAINING PROTEIN 18-LIKE"/>
    <property type="match status" value="1"/>
</dbReference>
<accession>A0ABD1JAQ9</accession>
<keyword evidence="2" id="KW-0677">Repeat</keyword>
<dbReference type="InterPro" id="IPR055414">
    <property type="entry name" value="LRR_R13L4/SHOC2-like"/>
</dbReference>
<dbReference type="InterPro" id="IPR001611">
    <property type="entry name" value="Leu-rich_rpt"/>
</dbReference>
<sequence>MAKGARGGPKVTLKMAKARVRESADGWRRLNLSKMGLTALPPAVLKLGHLDELDLSRNQLQSLPAGLDKLQGLVSLDLHSNQLHTLPDALGHITSLQTLNLAHNRLEGLPESLGQLSGLRSLNLGLNQLRSLPPWLSGLGSLTHLALFDNLLECVPACVSELKPQLQHLSLHRNPLTHTHTQTHTHTHTQMEGCTVPPGGQEGVQEEEAIYLVRRAWLCAPCLRNIKGEEREEPEFREGRFLRMTTPNSVAILNQHIWRHVRNAPRIALCR</sequence>
<dbReference type="InterPro" id="IPR003591">
    <property type="entry name" value="Leu-rich_rpt_typical-subtyp"/>
</dbReference>
<reference evidence="4 5" key="1">
    <citation type="submission" date="2024-09" db="EMBL/GenBank/DDBJ databases">
        <title>A chromosome-level genome assembly of Gray's grenadier anchovy, Coilia grayii.</title>
        <authorList>
            <person name="Fu Z."/>
        </authorList>
    </citation>
    <scope>NUCLEOTIDE SEQUENCE [LARGE SCALE GENOMIC DNA]</scope>
    <source>
        <strain evidence="4">G4</strain>
        <tissue evidence="4">Muscle</tissue>
    </source>
</reference>
<proteinExistence type="predicted"/>
<evidence type="ECO:0000256" key="2">
    <source>
        <dbReference type="ARBA" id="ARBA00022737"/>
    </source>
</evidence>
<dbReference type="InterPro" id="IPR050216">
    <property type="entry name" value="LRR_domain-containing"/>
</dbReference>
<gene>
    <name evidence="4" type="ORF">ACEWY4_020861</name>
</gene>
<dbReference type="SMART" id="SM00364">
    <property type="entry name" value="LRR_BAC"/>
    <property type="match status" value="4"/>
</dbReference>
<evidence type="ECO:0000256" key="1">
    <source>
        <dbReference type="ARBA" id="ARBA00022614"/>
    </source>
</evidence>
<dbReference type="PROSITE" id="PS51450">
    <property type="entry name" value="LRR"/>
    <property type="match status" value="3"/>
</dbReference>
<keyword evidence="1" id="KW-0433">Leucine-rich repeat</keyword>
<dbReference type="Proteomes" id="UP001591681">
    <property type="component" value="Unassembled WGS sequence"/>
</dbReference>
<evidence type="ECO:0000313" key="4">
    <source>
        <dbReference type="EMBL" id="KAL2083088.1"/>
    </source>
</evidence>
<dbReference type="InterPro" id="IPR032675">
    <property type="entry name" value="LRR_dom_sf"/>
</dbReference>